<dbReference type="SUPFAM" id="SSF81301">
    <property type="entry name" value="Nucleotidyltransferase"/>
    <property type="match status" value="1"/>
</dbReference>
<dbReference type="InterPro" id="IPR012675">
    <property type="entry name" value="Beta-grasp_dom_sf"/>
</dbReference>
<dbReference type="Proteomes" id="UP000194800">
    <property type="component" value="Unassembled WGS sequence"/>
</dbReference>
<keyword evidence="9" id="KW-0418">Kinase</keyword>
<evidence type="ECO:0000256" key="2">
    <source>
        <dbReference type="ARBA" id="ARBA00025704"/>
    </source>
</evidence>
<comment type="function">
    <text evidence="6">In eubacteria ppGpp (guanosine 3'-diphosphate 5'-diphosphate) is a mediator of the stringent response that coordinates a variety of cellular activities in response to changes in nutritional abundance.</text>
</comment>
<feature type="domain" description="ACT" evidence="7">
    <location>
        <begin position="677"/>
        <end position="752"/>
    </location>
</feature>
<dbReference type="InterPro" id="IPR033655">
    <property type="entry name" value="TGS_RelA/SpoT"/>
</dbReference>
<dbReference type="Proteomes" id="UP000194977">
    <property type="component" value="Unassembled WGS sequence"/>
</dbReference>
<organism evidence="9 12">
    <name type="scientific">Gilliamella apicola</name>
    <dbReference type="NCBI Taxonomy" id="1196095"/>
    <lineage>
        <taxon>Bacteria</taxon>
        <taxon>Pseudomonadati</taxon>
        <taxon>Pseudomonadota</taxon>
        <taxon>Gammaproteobacteria</taxon>
        <taxon>Orbales</taxon>
        <taxon>Orbaceae</taxon>
        <taxon>Gilliamella</taxon>
    </lineage>
</organism>
<accession>A0A242NHI1</accession>
<dbReference type="GO" id="GO:0008728">
    <property type="term" value="F:GTP diphosphokinase activity"/>
    <property type="evidence" value="ECO:0007669"/>
    <property type="project" value="TreeGrafter"/>
</dbReference>
<evidence type="ECO:0000313" key="10">
    <source>
        <dbReference type="EMBL" id="OTQ09190.1"/>
    </source>
</evidence>
<dbReference type="Pfam" id="PF02824">
    <property type="entry name" value="TGS"/>
    <property type="match status" value="1"/>
</dbReference>
<dbReference type="PANTHER" id="PTHR21262">
    <property type="entry name" value="GUANOSINE-3',5'-BIS DIPHOSPHATE 3'-PYROPHOSPHOHYDROLASE"/>
    <property type="match status" value="1"/>
</dbReference>
<sequence>MVSVRGAHQHSEEHYSLAQFDIERWTSQELLLTNPTSYKKFKEVWDFCFENSAGAPEQIHCFQNAIEMVEILSTLNMDINSLCAALLLPFVDTKIIRREDIPEDFDREISNIISSIVRMKEIRHLRAIRNGSATTEQIDSIRRMLLAMVNDFRSVVIKLAERITYLRDLISAPQEEQVLAAKECFNIYAPLANRLGIGQLKWELEDFCFRYLYPDEYRLIAKKLHEKRLDRELYIDQFVEHLQDLMNKDHIRAEVYGRPKHIYSIWRKMERKHLQFEDLYDIRAVRIICDRIEDCYNALGIVHSHYKHIAKEFDDYVANPKPNGYQSIHTVVYGPQHKTIEIQIRTEQMHNDAELGVAAHWKYKEGSTDKMTAYDQRISWLRKLLTWQQEMSESGEIQEAVRSQIFDDRVYVFTPKGDVVDLPAGSTPLDFAYHIHSDVGHRCIGAKVGGRIVPFTYNLKMGDQVEVITQKQPNPSRDWLNPNTGFVNSSRARAKIQAWFKKQDRDKNIATGEQILQNELEPLNITLKSVEKILINKYNAHSFDEVLAGIGSGDIRINQLVNFINAQFNKPTAEQEDEAVLKQIAQKSTTQAKNNNKTGNKKGSEIIIEGVGNLMYTIANCCRPIPGDPIAGFVTQGRGISIHRADCEQLQELKNHAPERITNAVWNDNTHSGYTMVTQIVANDRSGLLRDITTILANEKVNVLGLISRSDMKQQLATIEVDMEIFDQDSLNRILNKIKQLPDVIEAKRFQS</sequence>
<dbReference type="SMART" id="SM00954">
    <property type="entry name" value="RelA_SpoT"/>
    <property type="match status" value="1"/>
</dbReference>
<dbReference type="InterPro" id="IPR004811">
    <property type="entry name" value="RelA/Spo_fam"/>
</dbReference>
<protein>
    <recommendedName>
        <fullName evidence="1">GTP pyrophosphokinase</fullName>
    </recommendedName>
    <alternativeName>
        <fullName evidence="4">(p)ppGpp synthase</fullName>
    </alternativeName>
    <alternativeName>
        <fullName evidence="3">ATP:GTP 3'-pyrophosphotransferase</fullName>
    </alternativeName>
    <alternativeName>
        <fullName evidence="5">ppGpp synthase I</fullName>
    </alternativeName>
</protein>
<dbReference type="InterPro" id="IPR004095">
    <property type="entry name" value="TGS"/>
</dbReference>
<dbReference type="InterPro" id="IPR002912">
    <property type="entry name" value="ACT_dom"/>
</dbReference>
<dbReference type="PANTHER" id="PTHR21262:SF31">
    <property type="entry name" value="GTP PYROPHOSPHOKINASE"/>
    <property type="match status" value="1"/>
</dbReference>
<dbReference type="Pfam" id="PF04607">
    <property type="entry name" value="RelA_SpoT"/>
    <property type="match status" value="1"/>
</dbReference>
<reference evidence="11 12" key="1">
    <citation type="submission" date="2017-03" db="EMBL/GenBank/DDBJ databases">
        <title>Comparative genomics of honeybee gut symbionts reveal geographically distinct and subgroup specific antibiotic resistance.</title>
        <authorList>
            <person name="Ludvigsen J."/>
            <person name="Porcellato D."/>
            <person name="Labee-Lund T.M."/>
            <person name="Amdam G.V."/>
            <person name="Rudi K."/>
        </authorList>
    </citation>
    <scope>NUCLEOTIDE SEQUENCE [LARGE SCALE GENOMIC DNA]</scope>
    <source>
        <strain evidence="9 12">A-7-12</strain>
        <strain evidence="10 11">A-9-12</strain>
    </source>
</reference>
<comment type="pathway">
    <text evidence="2">Purine metabolism.</text>
</comment>
<evidence type="ECO:0000313" key="9">
    <source>
        <dbReference type="EMBL" id="OTP99235.1"/>
    </source>
</evidence>
<dbReference type="FunFam" id="3.30.460.10:FF:000001">
    <property type="entry name" value="GTP pyrophosphokinase RelA"/>
    <property type="match status" value="1"/>
</dbReference>
<evidence type="ECO:0000256" key="3">
    <source>
        <dbReference type="ARBA" id="ARBA00029754"/>
    </source>
</evidence>
<name>A0A242NHI1_9GAMM</name>
<comment type="caution">
    <text evidence="9">The sequence shown here is derived from an EMBL/GenBank/DDBJ whole genome shotgun (WGS) entry which is preliminary data.</text>
</comment>
<dbReference type="OrthoDB" id="9805041at2"/>
<dbReference type="Pfam" id="PF13291">
    <property type="entry name" value="ACT_4"/>
    <property type="match status" value="1"/>
</dbReference>
<dbReference type="CDD" id="cd05399">
    <property type="entry name" value="NT_Rel-Spo_like"/>
    <property type="match status" value="1"/>
</dbReference>
<evidence type="ECO:0000313" key="11">
    <source>
        <dbReference type="Proteomes" id="UP000194800"/>
    </source>
</evidence>
<gene>
    <name evidence="10" type="ORF">B6C91_09975</name>
    <name evidence="9" type="ORF">B6D08_08210</name>
</gene>
<dbReference type="NCBIfam" id="NF008124">
    <property type="entry name" value="PRK10872.1"/>
    <property type="match status" value="1"/>
</dbReference>
<keyword evidence="9" id="KW-0808">Transferase</keyword>
<evidence type="ECO:0000256" key="5">
    <source>
        <dbReference type="ARBA" id="ARBA00033308"/>
    </source>
</evidence>
<dbReference type="EMBL" id="NART01000050">
    <property type="protein sequence ID" value="OTQ09190.1"/>
    <property type="molecule type" value="Genomic_DNA"/>
</dbReference>
<dbReference type="EMBL" id="NARP01000019">
    <property type="protein sequence ID" value="OTP99235.1"/>
    <property type="molecule type" value="Genomic_DNA"/>
</dbReference>
<dbReference type="SUPFAM" id="SSF55021">
    <property type="entry name" value="ACT-like"/>
    <property type="match status" value="1"/>
</dbReference>
<dbReference type="FunFam" id="3.10.20.30:FF:000002">
    <property type="entry name" value="GTP pyrophosphokinase (RelA/SpoT)"/>
    <property type="match status" value="1"/>
</dbReference>
<evidence type="ECO:0000313" key="12">
    <source>
        <dbReference type="Proteomes" id="UP000194977"/>
    </source>
</evidence>
<dbReference type="Pfam" id="PF13328">
    <property type="entry name" value="HD_4"/>
    <property type="match status" value="1"/>
</dbReference>
<dbReference type="CDD" id="cd04876">
    <property type="entry name" value="ACT_RelA-SpoT"/>
    <property type="match status" value="1"/>
</dbReference>
<dbReference type="GO" id="GO:0008893">
    <property type="term" value="F:guanosine-3',5'-bis(diphosphate) 3'-diphosphatase activity"/>
    <property type="evidence" value="ECO:0007669"/>
    <property type="project" value="TreeGrafter"/>
</dbReference>
<dbReference type="GO" id="GO:0005886">
    <property type="term" value="C:plasma membrane"/>
    <property type="evidence" value="ECO:0007669"/>
    <property type="project" value="TreeGrafter"/>
</dbReference>
<dbReference type="RefSeq" id="WP_065603759.1">
    <property type="nucleotide sequence ID" value="NZ_LZGJ01000047.1"/>
</dbReference>
<dbReference type="GO" id="GO:0015949">
    <property type="term" value="P:nucleobase-containing small molecule interconversion"/>
    <property type="evidence" value="ECO:0007669"/>
    <property type="project" value="UniProtKB-ARBA"/>
</dbReference>
<keyword evidence="11" id="KW-1185">Reference proteome</keyword>
<dbReference type="InterPro" id="IPR045865">
    <property type="entry name" value="ACT-like_dom_sf"/>
</dbReference>
<dbReference type="PROSITE" id="PS51671">
    <property type="entry name" value="ACT"/>
    <property type="match status" value="1"/>
</dbReference>
<evidence type="ECO:0000256" key="4">
    <source>
        <dbReference type="ARBA" id="ARBA00032407"/>
    </source>
</evidence>
<dbReference type="Pfam" id="PF19296">
    <property type="entry name" value="RelA_AH_RIS"/>
    <property type="match status" value="1"/>
</dbReference>
<dbReference type="InterPro" id="IPR045600">
    <property type="entry name" value="RelA/SpoT_AH_RIS"/>
</dbReference>
<dbReference type="InterPro" id="IPR043519">
    <property type="entry name" value="NT_sf"/>
</dbReference>
<dbReference type="GO" id="GO:0042594">
    <property type="term" value="P:response to starvation"/>
    <property type="evidence" value="ECO:0007669"/>
    <property type="project" value="TreeGrafter"/>
</dbReference>
<proteinExistence type="inferred from homology"/>
<dbReference type="Gene3D" id="3.30.70.260">
    <property type="match status" value="1"/>
</dbReference>
<dbReference type="Gene3D" id="3.10.20.30">
    <property type="match status" value="1"/>
</dbReference>
<feature type="domain" description="TGS" evidence="8">
    <location>
        <begin position="408"/>
        <end position="469"/>
    </location>
</feature>
<dbReference type="GO" id="GO:0015969">
    <property type="term" value="P:guanosine tetraphosphate metabolic process"/>
    <property type="evidence" value="ECO:0007669"/>
    <property type="project" value="InterPro"/>
</dbReference>
<dbReference type="InterPro" id="IPR012676">
    <property type="entry name" value="TGS-like"/>
</dbReference>
<dbReference type="AlphaFoldDB" id="A0A242NHI1"/>
<dbReference type="NCBIfam" id="TIGR00691">
    <property type="entry name" value="spoT_relA"/>
    <property type="match status" value="1"/>
</dbReference>
<dbReference type="CDD" id="cd01668">
    <property type="entry name" value="TGS_RSH"/>
    <property type="match status" value="1"/>
</dbReference>
<evidence type="ECO:0000256" key="1">
    <source>
        <dbReference type="ARBA" id="ARBA00019852"/>
    </source>
</evidence>
<evidence type="ECO:0000259" key="7">
    <source>
        <dbReference type="PROSITE" id="PS51671"/>
    </source>
</evidence>
<dbReference type="GO" id="GO:0016301">
    <property type="term" value="F:kinase activity"/>
    <property type="evidence" value="ECO:0007669"/>
    <property type="project" value="UniProtKB-KW"/>
</dbReference>
<dbReference type="InterPro" id="IPR007685">
    <property type="entry name" value="RelA_SpoT"/>
</dbReference>
<dbReference type="SUPFAM" id="SSF81271">
    <property type="entry name" value="TGS-like"/>
    <property type="match status" value="1"/>
</dbReference>
<dbReference type="Gene3D" id="3.30.460.10">
    <property type="entry name" value="Beta Polymerase, domain 2"/>
    <property type="match status" value="1"/>
</dbReference>
<evidence type="ECO:0000256" key="6">
    <source>
        <dbReference type="RuleBase" id="RU003847"/>
    </source>
</evidence>
<dbReference type="PROSITE" id="PS51880">
    <property type="entry name" value="TGS"/>
    <property type="match status" value="1"/>
</dbReference>
<evidence type="ECO:0000259" key="8">
    <source>
        <dbReference type="PROSITE" id="PS51880"/>
    </source>
</evidence>
<dbReference type="Gene3D" id="1.10.3210.10">
    <property type="entry name" value="Hypothetical protein af1432"/>
    <property type="match status" value="1"/>
</dbReference>
<comment type="similarity">
    <text evidence="6">Belongs to the relA/spoT family.</text>
</comment>
<dbReference type="SUPFAM" id="SSF109604">
    <property type="entry name" value="HD-domain/PDEase-like"/>
    <property type="match status" value="1"/>
</dbReference>